<dbReference type="Pfam" id="PF12730">
    <property type="entry name" value="ABC2_membrane_4"/>
    <property type="match status" value="1"/>
</dbReference>
<sequence>MKTLIMKELREHGLHVALFLLAGLGSILLLGLFKQLDHEIVLTLLFLFEAPLFTILLGHHLIQSEVKQGTFPSLAALPVNRWHLWIGKLMAALGICVLVYGVFYGLAIMAGAPACQIDLGLGERAFWIVPWLQTRGLPVFTPGLLLFWIPLVLLTASFWGSMQPAGVPAFEAIIGVVVIWLLWSQRILAAMHLPLALGILTIAFLISSWFTFRRAELLTDPWRVGRALLSLIVCLALGGGAWAILDQVADKRLLAGRMDGRIQVMDDGRGVLYTMRTPAEWFDPLQGLGILTGDINDPDQFDHFRCLSQEQGRTIPRQIGRRGLTDPLLSPDGQTMAAVALTRAPGIRTAPRLVLADRRTGAIHSTIDHQARPLAFLGTRDRLLYLRYTHQTGDGGIATELCVHETGKSPRSIYTAIDERPFNLQALYLPCLNRLLIQPPDRDSLWFLSPENGELASSPFRGWNWIRKVWQDERLALILPESEEAWWAVEPGREPRALTEVATTTRFLGRDAKGRLLCVLEVPAPEPHGLPEEVLGIFDPATHRCQPLPENAALRLNGLICGLSRSGRYLMTCPASQSTGEGRVIELETRKEAKVTLPREVVTNIYSVARDGFLVFTERQAWRHDPETAETVQIASFPEPMSFWTIESSLATF</sequence>
<feature type="transmembrane region" description="Helical" evidence="1">
    <location>
        <begin position="136"/>
        <end position="159"/>
    </location>
</feature>
<feature type="transmembrane region" description="Helical" evidence="1">
    <location>
        <begin position="165"/>
        <end position="183"/>
    </location>
</feature>
<evidence type="ECO:0000256" key="1">
    <source>
        <dbReference type="SAM" id="Phobius"/>
    </source>
</evidence>
<feature type="transmembrane region" description="Helical" evidence="1">
    <location>
        <begin position="224"/>
        <end position="245"/>
    </location>
</feature>
<evidence type="ECO:0000313" key="2">
    <source>
        <dbReference type="EMBL" id="RCK78008.1"/>
    </source>
</evidence>
<name>A0A367ZIZ3_9BACT</name>
<dbReference type="Proteomes" id="UP000252355">
    <property type="component" value="Unassembled WGS sequence"/>
</dbReference>
<keyword evidence="1" id="KW-0472">Membrane</keyword>
<evidence type="ECO:0000313" key="3">
    <source>
        <dbReference type="Proteomes" id="UP000252355"/>
    </source>
</evidence>
<organism evidence="2 3">
    <name type="scientific">Candidatus Ozemobacter sibiricus</name>
    <dbReference type="NCBI Taxonomy" id="2268124"/>
    <lineage>
        <taxon>Bacteria</taxon>
        <taxon>Candidatus Ozemobacteria</taxon>
        <taxon>Candidatus Ozemobacterales</taxon>
        <taxon>Candidatus Ozemobacteraceae</taxon>
        <taxon>Candidatus Ozemobacter</taxon>
    </lineage>
</organism>
<reference evidence="2 3" key="1">
    <citation type="submission" date="2018-05" db="EMBL/GenBank/DDBJ databases">
        <title>A metagenomic window into the 2 km-deep terrestrial subsurface aquifer revealed taxonomically and functionally diverse microbial community comprising novel uncultured bacterial lineages.</title>
        <authorList>
            <person name="Kadnikov V.V."/>
            <person name="Mardanov A.V."/>
            <person name="Beletsky A.V."/>
            <person name="Banks D."/>
            <person name="Pimenov N.V."/>
            <person name="Frank Y.A."/>
            <person name="Karnachuk O.V."/>
            <person name="Ravin N.V."/>
        </authorList>
    </citation>
    <scope>NUCLEOTIDE SEQUENCE [LARGE SCALE GENOMIC DNA]</scope>
    <source>
        <strain evidence="2">BY5</strain>
    </source>
</reference>
<dbReference type="AlphaFoldDB" id="A0A367ZIZ3"/>
<dbReference type="EMBL" id="QOQW01000029">
    <property type="protein sequence ID" value="RCK78008.1"/>
    <property type="molecule type" value="Genomic_DNA"/>
</dbReference>
<feature type="transmembrane region" description="Helical" evidence="1">
    <location>
        <begin position="40"/>
        <end position="62"/>
    </location>
</feature>
<feature type="transmembrane region" description="Helical" evidence="1">
    <location>
        <begin position="195"/>
        <end position="212"/>
    </location>
</feature>
<protein>
    <submittedName>
        <fullName evidence="2">Uncharacterized protein</fullName>
    </submittedName>
</protein>
<gene>
    <name evidence="2" type="ORF">OZSIB_1917</name>
</gene>
<feature type="transmembrane region" description="Helical" evidence="1">
    <location>
        <begin position="82"/>
        <end position="115"/>
    </location>
</feature>
<proteinExistence type="predicted"/>
<keyword evidence="1" id="KW-1133">Transmembrane helix</keyword>
<dbReference type="SUPFAM" id="SSF82171">
    <property type="entry name" value="DPP6 N-terminal domain-like"/>
    <property type="match status" value="1"/>
</dbReference>
<comment type="caution">
    <text evidence="2">The sequence shown here is derived from an EMBL/GenBank/DDBJ whole genome shotgun (WGS) entry which is preliminary data.</text>
</comment>
<feature type="transmembrane region" description="Helical" evidence="1">
    <location>
        <begin position="12"/>
        <end position="33"/>
    </location>
</feature>
<keyword evidence="1" id="KW-0812">Transmembrane</keyword>
<accession>A0A367ZIZ3</accession>